<sequence>MSLFKKRTQKRAAKAIDSSVETRLESKSESTSESRVEPRTQPRAELVSESDSLAKLSAKVAAKWSADSSTMAAPEPVDSFSLDQYARFADEAPVKFSPALAARLSGESLLDPKVEYATTNSPAIQTPSTTSSEGQSWDIWYATFKAVATLGNSRLQLHGADENIIDLMDHQPLIEAFNRAVDPTKLGEQFAADFDVGVFLRDNGVFK</sequence>
<feature type="region of interest" description="Disordered" evidence="1">
    <location>
        <begin position="1"/>
        <end position="48"/>
    </location>
</feature>
<proteinExistence type="predicted"/>
<name>A0ABY5TNL8_9GAMM</name>
<dbReference type="EMBL" id="CP103416">
    <property type="protein sequence ID" value="UVW34186.1"/>
    <property type="molecule type" value="Genomic_DNA"/>
</dbReference>
<protein>
    <submittedName>
        <fullName evidence="2">Uncharacterized protein</fullName>
    </submittedName>
</protein>
<evidence type="ECO:0000256" key="1">
    <source>
        <dbReference type="SAM" id="MobiDB-lite"/>
    </source>
</evidence>
<accession>A0ABY5TNL8</accession>
<evidence type="ECO:0000313" key="3">
    <source>
        <dbReference type="Proteomes" id="UP001059934"/>
    </source>
</evidence>
<evidence type="ECO:0000313" key="2">
    <source>
        <dbReference type="EMBL" id="UVW34186.1"/>
    </source>
</evidence>
<dbReference type="Proteomes" id="UP001059934">
    <property type="component" value="Chromosome"/>
</dbReference>
<keyword evidence="3" id="KW-1185">Reference proteome</keyword>
<feature type="compositionally biased region" description="Basic and acidic residues" evidence="1">
    <location>
        <begin position="20"/>
        <end position="42"/>
    </location>
</feature>
<reference evidence="2" key="1">
    <citation type="submission" date="2022-08" db="EMBL/GenBank/DDBJ databases">
        <title>Catabolic pathway analysis in culturable SAR92 clade bacteria reveals their overlooked roles in DMSP degradation in coastal seas.</title>
        <authorList>
            <person name="He X."/>
            <person name="Zhang X."/>
            <person name="Zhang Y."/>
        </authorList>
    </citation>
    <scope>NUCLEOTIDE SEQUENCE</scope>
    <source>
        <strain evidence="2">H455</strain>
    </source>
</reference>
<feature type="compositionally biased region" description="Basic residues" evidence="1">
    <location>
        <begin position="1"/>
        <end position="13"/>
    </location>
</feature>
<gene>
    <name evidence="2" type="ORF">NYF23_09145</name>
</gene>
<organism evidence="2 3">
    <name type="scientific">SAR92 clade bacterium H455</name>
    <dbReference type="NCBI Taxonomy" id="2974818"/>
    <lineage>
        <taxon>Bacteria</taxon>
        <taxon>Pseudomonadati</taxon>
        <taxon>Pseudomonadota</taxon>
        <taxon>Gammaproteobacteria</taxon>
        <taxon>Cellvibrionales</taxon>
        <taxon>Porticoccaceae</taxon>
        <taxon>SAR92 clade</taxon>
    </lineage>
</organism>